<feature type="transmembrane region" description="Helical" evidence="1">
    <location>
        <begin position="136"/>
        <end position="158"/>
    </location>
</feature>
<evidence type="ECO:0000256" key="1">
    <source>
        <dbReference type="SAM" id="Phobius"/>
    </source>
</evidence>
<reference evidence="3" key="1">
    <citation type="submission" date="2016-10" db="EMBL/GenBank/DDBJ databases">
        <authorList>
            <person name="Varghese N."/>
            <person name="Submissions S."/>
        </authorList>
    </citation>
    <scope>NUCLEOTIDE SEQUENCE [LARGE SCALE GENOMIC DNA]</scope>
    <source>
        <strain evidence="3">S7</strain>
    </source>
</reference>
<keyword evidence="1" id="KW-1133">Transmembrane helix</keyword>
<dbReference type="Proteomes" id="UP000198892">
    <property type="component" value="Unassembled WGS sequence"/>
</dbReference>
<accession>A0A1I5RRJ7</accession>
<name>A0A1I5RRJ7_9BACI</name>
<feature type="transmembrane region" description="Helical" evidence="1">
    <location>
        <begin position="111"/>
        <end position="129"/>
    </location>
</feature>
<keyword evidence="1" id="KW-0812">Transmembrane</keyword>
<proteinExistence type="predicted"/>
<dbReference type="STRING" id="1884432.SAMN05518683_107145"/>
<evidence type="ECO:0000313" key="2">
    <source>
        <dbReference type="EMBL" id="SFP61164.1"/>
    </source>
</evidence>
<dbReference type="EMBL" id="FOXD01000007">
    <property type="protein sequence ID" value="SFP61164.1"/>
    <property type="molecule type" value="Genomic_DNA"/>
</dbReference>
<sequence>MVLSLRSLFHNIRSNFLYVPSLYGIGACVLAVLSVYLDSRFLPQAASGWIPGALFIPLDLSRTILGAISAALLTMTTITFSTILVVLTTYLSEFSPRTLQNFISDAKTQRVLAFFTAGIIYSLLLLLFLRGKEEDVFLSPSLAVFFAIICVFMFVFFIHHVSSWIQVSSLLHYITKDTMEKIEKELPDEQSHIPAAPWEDWESEDIKTVEPKAVRAAEAGYIQHIDTPGLVRRAARDDCIVRINAKVSDYIEQGAPFLSVWEHNKQIHPAHYRPFLTLGAEKSSSDTIELALVKIVEIALRALSPGINDPNTAVACIRNLGKILARLGRKQLPRTFHYDTSGDLRLMMKQPSFSDYLYTSFHQIRQYGFQDLAVLSAALDAFILIADANSDDVKRIIWEFTEYVMEGVQREDLLTLDRKHLNHKLRTLASICGHRHQFQPL</sequence>
<feature type="transmembrane region" description="Helical" evidence="1">
    <location>
        <begin position="16"/>
        <end position="35"/>
    </location>
</feature>
<protein>
    <submittedName>
        <fullName evidence="2">Uncharacterized membrane protein</fullName>
    </submittedName>
</protein>
<dbReference type="RefSeq" id="WP_170841039.1">
    <property type="nucleotide sequence ID" value="NZ_FOXD01000007.1"/>
</dbReference>
<keyword evidence="3" id="KW-1185">Reference proteome</keyword>
<evidence type="ECO:0000313" key="3">
    <source>
        <dbReference type="Proteomes" id="UP000198892"/>
    </source>
</evidence>
<feature type="transmembrane region" description="Helical" evidence="1">
    <location>
        <begin position="70"/>
        <end position="91"/>
    </location>
</feature>
<organism evidence="2 3">
    <name type="scientific">Salibacterium halotolerans</name>
    <dbReference type="NCBI Taxonomy" id="1884432"/>
    <lineage>
        <taxon>Bacteria</taxon>
        <taxon>Bacillati</taxon>
        <taxon>Bacillota</taxon>
        <taxon>Bacilli</taxon>
        <taxon>Bacillales</taxon>
        <taxon>Bacillaceae</taxon>
    </lineage>
</organism>
<dbReference type="AlphaFoldDB" id="A0A1I5RRJ7"/>
<dbReference type="InterPro" id="IPR018723">
    <property type="entry name" value="DUF2254_membrane"/>
</dbReference>
<dbReference type="Pfam" id="PF10011">
    <property type="entry name" value="DUF2254"/>
    <property type="match status" value="1"/>
</dbReference>
<dbReference type="PROSITE" id="PS51257">
    <property type="entry name" value="PROKAR_LIPOPROTEIN"/>
    <property type="match status" value="1"/>
</dbReference>
<gene>
    <name evidence="2" type="ORF">SAMN05518683_107145</name>
</gene>
<keyword evidence="1" id="KW-0472">Membrane</keyword>